<evidence type="ECO:0000256" key="9">
    <source>
        <dbReference type="PROSITE-ProRule" id="PRU00175"/>
    </source>
</evidence>
<dbReference type="GO" id="GO:0008270">
    <property type="term" value="F:zinc ion binding"/>
    <property type="evidence" value="ECO:0007669"/>
    <property type="project" value="UniProtKB-KW"/>
</dbReference>
<dbReference type="AlphaFoldDB" id="A0AA41SC05"/>
<dbReference type="InterPro" id="IPR018957">
    <property type="entry name" value="Znf_C3HC4_RING-type"/>
</dbReference>
<feature type="transmembrane region" description="Helical" evidence="10">
    <location>
        <begin position="257"/>
        <end position="280"/>
    </location>
</feature>
<keyword evidence="6 9" id="KW-0863">Zinc-finger</keyword>
<dbReference type="PROSITE" id="PS00518">
    <property type="entry name" value="ZF_RING_1"/>
    <property type="match status" value="1"/>
</dbReference>
<evidence type="ECO:0000256" key="2">
    <source>
        <dbReference type="ARBA" id="ARBA00005884"/>
    </source>
</evidence>
<comment type="similarity">
    <text evidence="2">Belongs to the RBR family. Ariadne subfamily.</text>
</comment>
<comment type="caution">
    <text evidence="13">The sequence shown here is derived from an EMBL/GenBank/DDBJ whole genome shotgun (WGS) entry which is preliminary data.</text>
</comment>
<organism evidence="13 14">
    <name type="scientific">Papaver nudicaule</name>
    <name type="common">Iceland poppy</name>
    <dbReference type="NCBI Taxonomy" id="74823"/>
    <lineage>
        <taxon>Eukaryota</taxon>
        <taxon>Viridiplantae</taxon>
        <taxon>Streptophyta</taxon>
        <taxon>Embryophyta</taxon>
        <taxon>Tracheophyta</taxon>
        <taxon>Spermatophyta</taxon>
        <taxon>Magnoliopsida</taxon>
        <taxon>Ranunculales</taxon>
        <taxon>Papaveraceae</taxon>
        <taxon>Papaveroideae</taxon>
        <taxon>Papaver</taxon>
    </lineage>
</organism>
<sequence>MAEVIKRTLENPSTSTLVDNGINLDATRSSNDDSSSFTCEICVEQVPSNAKFKNMEITNGCSHNYCKGCISKYIQVKVIQDNTSQVKCPNTNCSAVLDTLSCRSIVSKEVFEKWCRAHCESAVLLQSSKGGFAYGRSYCPYRDCSELVLNECVETNAASKVTKSKCPNCKKLFCFHCMVPWKENHRCTNRSETIIDIDSNDVLFIENVKRKKWVRCPSCNCYVERTGGCRIITCRCKTSFCYNCGEKACICKYKLCFYDILMTCILLSPFLVPFFICWLISLGIKKLLVYFGVITPDQELARGINTGRRQQQETKSQ</sequence>
<dbReference type="InterPro" id="IPR031127">
    <property type="entry name" value="E3_UB_ligase_RBR"/>
</dbReference>
<evidence type="ECO:0000256" key="4">
    <source>
        <dbReference type="ARBA" id="ARBA00022723"/>
    </source>
</evidence>
<accession>A0AA41SC05</accession>
<dbReference type="PANTHER" id="PTHR11685">
    <property type="entry name" value="RBR FAMILY RING FINGER AND IBR DOMAIN-CONTAINING"/>
    <property type="match status" value="1"/>
</dbReference>
<name>A0AA41SC05_PAPNU</name>
<dbReference type="Pfam" id="PF00097">
    <property type="entry name" value="zf-C3HC4"/>
    <property type="match status" value="1"/>
</dbReference>
<dbReference type="Proteomes" id="UP001177140">
    <property type="component" value="Unassembled WGS sequence"/>
</dbReference>
<keyword evidence="5" id="KW-0677">Repeat</keyword>
<keyword evidence="8" id="KW-0862">Zinc</keyword>
<proteinExistence type="inferred from homology"/>
<evidence type="ECO:0000256" key="10">
    <source>
        <dbReference type="SAM" id="Phobius"/>
    </source>
</evidence>
<dbReference type="InterPro" id="IPR013083">
    <property type="entry name" value="Znf_RING/FYVE/PHD"/>
</dbReference>
<feature type="domain" description="RING-type" evidence="11">
    <location>
        <begin position="39"/>
        <end position="89"/>
    </location>
</feature>
<dbReference type="InterPro" id="IPR044066">
    <property type="entry name" value="TRIAD_supradom"/>
</dbReference>
<dbReference type="InterPro" id="IPR001841">
    <property type="entry name" value="Znf_RING"/>
</dbReference>
<keyword evidence="10" id="KW-0472">Membrane</keyword>
<keyword evidence="3" id="KW-0808">Transferase</keyword>
<dbReference type="PROSITE" id="PS51873">
    <property type="entry name" value="TRIAD"/>
    <property type="match status" value="1"/>
</dbReference>
<evidence type="ECO:0000313" key="14">
    <source>
        <dbReference type="Proteomes" id="UP001177140"/>
    </source>
</evidence>
<protein>
    <submittedName>
        <fullName evidence="13">Uncharacterized protein</fullName>
    </submittedName>
</protein>
<keyword evidence="7" id="KW-0833">Ubl conjugation pathway</keyword>
<comment type="function">
    <text evidence="1">Might act as an E3 ubiquitin-protein ligase, or as part of E3 complex, which accepts ubiquitin from specific E2 ubiquitin-conjugating enzymes and then transfers it to substrates.</text>
</comment>
<dbReference type="GO" id="GO:0004842">
    <property type="term" value="F:ubiquitin-protein transferase activity"/>
    <property type="evidence" value="ECO:0007669"/>
    <property type="project" value="InterPro"/>
</dbReference>
<evidence type="ECO:0000256" key="1">
    <source>
        <dbReference type="ARBA" id="ARBA00003976"/>
    </source>
</evidence>
<dbReference type="Gene3D" id="1.20.120.1750">
    <property type="match status" value="1"/>
</dbReference>
<keyword evidence="14" id="KW-1185">Reference proteome</keyword>
<dbReference type="CDD" id="cd22584">
    <property type="entry name" value="Rcat_RBR_unk"/>
    <property type="match status" value="1"/>
</dbReference>
<dbReference type="GO" id="GO:0016567">
    <property type="term" value="P:protein ubiquitination"/>
    <property type="evidence" value="ECO:0007669"/>
    <property type="project" value="InterPro"/>
</dbReference>
<dbReference type="FunFam" id="3.30.40.10:FF:000230">
    <property type="entry name" value="RBR-type E3 ubiquitin transferase"/>
    <property type="match status" value="1"/>
</dbReference>
<gene>
    <name evidence="13" type="ORF">MKW94_005941</name>
</gene>
<evidence type="ECO:0000256" key="6">
    <source>
        <dbReference type="ARBA" id="ARBA00022771"/>
    </source>
</evidence>
<dbReference type="Gene3D" id="3.30.40.10">
    <property type="entry name" value="Zinc/RING finger domain, C3HC4 (zinc finger)"/>
    <property type="match status" value="1"/>
</dbReference>
<keyword evidence="4" id="KW-0479">Metal-binding</keyword>
<evidence type="ECO:0000256" key="5">
    <source>
        <dbReference type="ARBA" id="ARBA00022737"/>
    </source>
</evidence>
<reference evidence="13" key="1">
    <citation type="submission" date="2022-03" db="EMBL/GenBank/DDBJ databases">
        <title>A functionally conserved STORR gene fusion in Papaver species that diverged 16.8 million years ago.</title>
        <authorList>
            <person name="Catania T."/>
        </authorList>
    </citation>
    <scope>NUCLEOTIDE SEQUENCE</scope>
    <source>
        <strain evidence="13">S-191538</strain>
    </source>
</reference>
<dbReference type="InterPro" id="IPR017907">
    <property type="entry name" value="Znf_RING_CS"/>
</dbReference>
<evidence type="ECO:0000256" key="3">
    <source>
        <dbReference type="ARBA" id="ARBA00022679"/>
    </source>
</evidence>
<feature type="domain" description="RING-type" evidence="12">
    <location>
        <begin position="35"/>
        <end position="264"/>
    </location>
</feature>
<dbReference type="EMBL" id="JAJJMA010170408">
    <property type="protein sequence ID" value="MCL7036667.1"/>
    <property type="molecule type" value="Genomic_DNA"/>
</dbReference>
<evidence type="ECO:0000259" key="12">
    <source>
        <dbReference type="PROSITE" id="PS51873"/>
    </source>
</evidence>
<dbReference type="PROSITE" id="PS50089">
    <property type="entry name" value="ZF_RING_2"/>
    <property type="match status" value="1"/>
</dbReference>
<keyword evidence="10" id="KW-1133">Transmembrane helix</keyword>
<dbReference type="SUPFAM" id="SSF57850">
    <property type="entry name" value="RING/U-box"/>
    <property type="match status" value="2"/>
</dbReference>
<evidence type="ECO:0000259" key="11">
    <source>
        <dbReference type="PROSITE" id="PS50089"/>
    </source>
</evidence>
<evidence type="ECO:0000313" key="13">
    <source>
        <dbReference type="EMBL" id="MCL7036667.1"/>
    </source>
</evidence>
<evidence type="ECO:0000256" key="8">
    <source>
        <dbReference type="ARBA" id="ARBA00022833"/>
    </source>
</evidence>
<keyword evidence="10" id="KW-0812">Transmembrane</keyword>
<evidence type="ECO:0000256" key="7">
    <source>
        <dbReference type="ARBA" id="ARBA00022786"/>
    </source>
</evidence>